<evidence type="ECO:0000313" key="2">
    <source>
        <dbReference type="Proteomes" id="UP001431235"/>
    </source>
</evidence>
<dbReference type="EMBL" id="JAIKTS010000001">
    <property type="protein sequence ID" value="MCL7713400.1"/>
    <property type="molecule type" value="Genomic_DNA"/>
</dbReference>
<protein>
    <submittedName>
        <fullName evidence="1">DUF4238 domain-containing protein</fullName>
    </submittedName>
</protein>
<accession>A0ABT0SDK0</accession>
<organism evidence="1 2">
    <name type="scientific">Stenotrophomonas mori</name>
    <dbReference type="NCBI Taxonomy" id="2871096"/>
    <lineage>
        <taxon>Bacteria</taxon>
        <taxon>Pseudomonadati</taxon>
        <taxon>Pseudomonadota</taxon>
        <taxon>Gammaproteobacteria</taxon>
        <taxon>Lysobacterales</taxon>
        <taxon>Lysobacteraceae</taxon>
        <taxon>Stenotrophomonas</taxon>
    </lineage>
</organism>
<evidence type="ECO:0000313" key="1">
    <source>
        <dbReference type="EMBL" id="MCL7713400.1"/>
    </source>
</evidence>
<dbReference type="RefSeq" id="WP_250061406.1">
    <property type="nucleotide sequence ID" value="NZ_JAIKTS010000001.1"/>
</dbReference>
<dbReference type="Proteomes" id="UP001431235">
    <property type="component" value="Unassembled WGS sequence"/>
</dbReference>
<name>A0ABT0SDK0_9GAMM</name>
<keyword evidence="2" id="KW-1185">Reference proteome</keyword>
<gene>
    <name evidence="1" type="ORF">K5L01_01830</name>
</gene>
<sequence length="161" mass="18220">MSGRKHHYLPQLIQRPFAYRQRGKEFYVHAHHRTRGRFTPNTSGLGKELDFYGGPEDTSLDDAITHGEDALAETVQAINRGDVVTPMDAATLISALAFRTKSMREALVEMFPSIVEGLRTTLLDPLSVRRELMASLTDPKEQKRLINEQIEATFGQLPREQ</sequence>
<proteinExistence type="predicted"/>
<comment type="caution">
    <text evidence="1">The sequence shown here is derived from an EMBL/GenBank/DDBJ whole genome shotgun (WGS) entry which is preliminary data.</text>
</comment>
<reference evidence="1 2" key="1">
    <citation type="submission" date="2021-08" db="EMBL/GenBank/DDBJ databases">
        <title>Novel members of of the genus Stenotrophomonas from differernt environment.</title>
        <authorList>
            <person name="Deng Y."/>
        </authorList>
    </citation>
    <scope>NUCLEOTIDE SEQUENCE [LARGE SCALE GENOMIC DNA]</scope>
    <source>
        <strain evidence="1 2">CPCC 101365</strain>
    </source>
</reference>